<proteinExistence type="predicted"/>
<dbReference type="EMBL" id="PQXM01000335">
    <property type="protein sequence ID" value="TGO73721.1"/>
    <property type="molecule type" value="Genomic_DNA"/>
</dbReference>
<protein>
    <submittedName>
        <fullName evidence="1">Uncharacterized protein</fullName>
    </submittedName>
</protein>
<dbReference type="Proteomes" id="UP000297229">
    <property type="component" value="Unassembled WGS sequence"/>
</dbReference>
<evidence type="ECO:0000313" key="2">
    <source>
        <dbReference type="Proteomes" id="UP000297229"/>
    </source>
</evidence>
<accession>A0A4Z1JJ57</accession>
<gene>
    <name evidence="1" type="ORF">BELL_0337g00070</name>
</gene>
<comment type="caution">
    <text evidence="1">The sequence shown here is derived from an EMBL/GenBank/DDBJ whole genome shotgun (WGS) entry which is preliminary data.</text>
</comment>
<keyword evidence="2" id="KW-1185">Reference proteome</keyword>
<evidence type="ECO:0000313" key="1">
    <source>
        <dbReference type="EMBL" id="TGO73721.1"/>
    </source>
</evidence>
<dbReference type="AlphaFoldDB" id="A0A4Z1JJ57"/>
<name>A0A4Z1JJ57_9HELO</name>
<organism evidence="1 2">
    <name type="scientific">Botrytis elliptica</name>
    <dbReference type="NCBI Taxonomy" id="278938"/>
    <lineage>
        <taxon>Eukaryota</taxon>
        <taxon>Fungi</taxon>
        <taxon>Dikarya</taxon>
        <taxon>Ascomycota</taxon>
        <taxon>Pezizomycotina</taxon>
        <taxon>Leotiomycetes</taxon>
        <taxon>Helotiales</taxon>
        <taxon>Sclerotiniaceae</taxon>
        <taxon>Botrytis</taxon>
    </lineage>
</organism>
<reference evidence="1 2" key="1">
    <citation type="submission" date="2017-12" db="EMBL/GenBank/DDBJ databases">
        <title>Comparative genomics of Botrytis spp.</title>
        <authorList>
            <person name="Valero-Jimenez C.A."/>
            <person name="Tapia P."/>
            <person name="Veloso J."/>
            <person name="Silva-Moreno E."/>
            <person name="Staats M."/>
            <person name="Valdes J.H."/>
            <person name="Van Kan J.A.L."/>
        </authorList>
    </citation>
    <scope>NUCLEOTIDE SEQUENCE [LARGE SCALE GENOMIC DNA]</scope>
    <source>
        <strain evidence="1 2">Be9601</strain>
    </source>
</reference>
<sequence>MATVQVIIKVINTLLRSRPGDTKISPTPVNAINTYIQTVKPRSYHIFQKVTIFVALRALKCTYPASAFSLHCQHKIFAVHVLTHPSSKRDLSSNWAKLCGFGSGDPDSGPFATCTVPDREWVSNVLNGYLNVSDEWIVHDEAFTFSWSSRECQQFLSSDQPRSELSAPKRESYLMLPARQDEETGFASFILDTENDDLSTKLEAYAKRMMLPMTMFEAGPPAGRDF</sequence>